<name>A0ACC1JAE1_9FUNG</name>
<protein>
    <submittedName>
        <fullName evidence="1">Uncharacterized protein</fullName>
    </submittedName>
</protein>
<reference evidence="1" key="1">
    <citation type="submission" date="2022-07" db="EMBL/GenBank/DDBJ databases">
        <title>Phylogenomic reconstructions and comparative analyses of Kickxellomycotina fungi.</title>
        <authorList>
            <person name="Reynolds N.K."/>
            <person name="Stajich J.E."/>
            <person name="Barry K."/>
            <person name="Grigoriev I.V."/>
            <person name="Crous P."/>
            <person name="Smith M.E."/>
        </authorList>
    </citation>
    <scope>NUCLEOTIDE SEQUENCE</scope>
    <source>
        <strain evidence="1">NRRL 5244</strain>
    </source>
</reference>
<dbReference type="Proteomes" id="UP001150603">
    <property type="component" value="Unassembled WGS sequence"/>
</dbReference>
<feature type="non-terminal residue" evidence="1">
    <location>
        <position position="505"/>
    </location>
</feature>
<proteinExistence type="predicted"/>
<keyword evidence="2" id="KW-1185">Reference proteome</keyword>
<accession>A0ACC1JAE1</accession>
<evidence type="ECO:0000313" key="1">
    <source>
        <dbReference type="EMBL" id="KAJ1943833.1"/>
    </source>
</evidence>
<comment type="caution">
    <text evidence="1">The sequence shown here is derived from an EMBL/GenBank/DDBJ whole genome shotgun (WGS) entry which is preliminary data.</text>
</comment>
<evidence type="ECO:0000313" key="2">
    <source>
        <dbReference type="Proteomes" id="UP001150603"/>
    </source>
</evidence>
<gene>
    <name evidence="1" type="ORF">FBU59_002784</name>
</gene>
<dbReference type="EMBL" id="JANBPW010001610">
    <property type="protein sequence ID" value="KAJ1943833.1"/>
    <property type="molecule type" value="Genomic_DNA"/>
</dbReference>
<sequence>MQGSGAPQGNNCLHQVRADTCLRVTKQPFTSARRDAPVYSRLVAISNKYGYIVAGTPTGISAFRTADAEDALVNGKPPSDDQPVELAKRNEISVGKVTHIGLSADELSVIVALATGSILVFSTTELLQMSNAKPVKTIPVNEEIRDIRPNPLEMPMLVAVLTLSGTVLMIDIAQGTTKKIIGSNDAKVTCICWSRKGKQIVCGDVKGMLTQRTPTDGVAKRVIKPVIADDHPESFAVLSVDWIETYTFMAIYGEFPPGGFMAGHGGGGDGSTDDDDEFGNIQTAAYVITQAGKQAPMHWRYIVDPCGAFEFPKRYPGFHFASIYDWGKSAPHLQFLTSAGSAEVMTIANCLPSMVEGEQASGDVPDWCVLDTDPFRAQLPLAVVNTDESDTASLGMAIDFTSKRNLPPLSPEDSTEPIPPQPIMWILTTDGCLAGHYIYNTVEIEGSQQYAGMVKSVQALPGAAAGTAALTATASASTAKGADSSTSIFDQPASGPSIFDQPRSA</sequence>
<organism evidence="1 2">
    <name type="scientific">Linderina macrospora</name>
    <dbReference type="NCBI Taxonomy" id="4868"/>
    <lineage>
        <taxon>Eukaryota</taxon>
        <taxon>Fungi</taxon>
        <taxon>Fungi incertae sedis</taxon>
        <taxon>Zoopagomycota</taxon>
        <taxon>Kickxellomycotina</taxon>
        <taxon>Kickxellomycetes</taxon>
        <taxon>Kickxellales</taxon>
        <taxon>Kickxellaceae</taxon>
        <taxon>Linderina</taxon>
    </lineage>
</organism>